<proteinExistence type="predicted"/>
<keyword evidence="1" id="KW-0812">Transmembrane</keyword>
<gene>
    <name evidence="2" type="ORF">E1212_19175</name>
</gene>
<dbReference type="EMBL" id="SMKL01000046">
    <property type="protein sequence ID" value="TDC49098.1"/>
    <property type="molecule type" value="Genomic_DNA"/>
</dbReference>
<sequence length="159" mass="18024">MAEVRYKRDEDQAERYDRHWNELLQELRIAQTGVQILFAFLLTIAFTSPFRNDSDEFAHDVFAVTIVLAAMSMALLIAPVSFHRMVYKKKLRDRMIPMASKMTAGGLFLLMLAVCGGLLLALDVVLARWLAITVSGVALLWFVTFWYLIPGRVRAGGRS</sequence>
<feature type="transmembrane region" description="Helical" evidence="1">
    <location>
        <begin position="128"/>
        <end position="149"/>
    </location>
</feature>
<dbReference type="OrthoDB" id="3625784at2"/>
<reference evidence="2 3" key="1">
    <citation type="submission" date="2019-02" db="EMBL/GenBank/DDBJ databases">
        <title>Draft genome sequences of novel Actinobacteria.</title>
        <authorList>
            <person name="Sahin N."/>
            <person name="Ay H."/>
            <person name="Saygin H."/>
        </authorList>
    </citation>
    <scope>NUCLEOTIDE SEQUENCE [LARGE SCALE GENOMIC DNA]</scope>
    <source>
        <strain evidence="2 3">KC603</strain>
    </source>
</reference>
<dbReference type="AlphaFoldDB" id="A0A4R4RHX0"/>
<feature type="transmembrane region" description="Helical" evidence="1">
    <location>
        <begin position="62"/>
        <end position="82"/>
    </location>
</feature>
<dbReference type="InterPro" id="IPR046291">
    <property type="entry name" value="DUF6328"/>
</dbReference>
<organism evidence="2 3">
    <name type="scientific">Jiangella ureilytica</name>
    <dbReference type="NCBI Taxonomy" id="2530374"/>
    <lineage>
        <taxon>Bacteria</taxon>
        <taxon>Bacillati</taxon>
        <taxon>Actinomycetota</taxon>
        <taxon>Actinomycetes</taxon>
        <taxon>Jiangellales</taxon>
        <taxon>Jiangellaceae</taxon>
        <taxon>Jiangella</taxon>
    </lineage>
</organism>
<keyword evidence="3" id="KW-1185">Reference proteome</keyword>
<evidence type="ECO:0000313" key="2">
    <source>
        <dbReference type="EMBL" id="TDC49098.1"/>
    </source>
</evidence>
<dbReference type="RefSeq" id="WP_131985372.1">
    <property type="nucleotide sequence ID" value="NZ_SMKL01000046.1"/>
</dbReference>
<dbReference type="Pfam" id="PF19853">
    <property type="entry name" value="DUF6328"/>
    <property type="match status" value="1"/>
</dbReference>
<evidence type="ECO:0000256" key="1">
    <source>
        <dbReference type="SAM" id="Phobius"/>
    </source>
</evidence>
<accession>A0A4R4RHX0</accession>
<dbReference type="Proteomes" id="UP000295621">
    <property type="component" value="Unassembled WGS sequence"/>
</dbReference>
<name>A0A4R4RHX0_9ACTN</name>
<keyword evidence="1" id="KW-1133">Transmembrane helix</keyword>
<feature type="transmembrane region" description="Helical" evidence="1">
    <location>
        <begin position="29"/>
        <end position="50"/>
    </location>
</feature>
<keyword evidence="1" id="KW-0472">Membrane</keyword>
<protein>
    <submittedName>
        <fullName evidence="2">Uncharacterized protein</fullName>
    </submittedName>
</protein>
<feature type="transmembrane region" description="Helical" evidence="1">
    <location>
        <begin position="103"/>
        <end position="122"/>
    </location>
</feature>
<comment type="caution">
    <text evidence="2">The sequence shown here is derived from an EMBL/GenBank/DDBJ whole genome shotgun (WGS) entry which is preliminary data.</text>
</comment>
<evidence type="ECO:0000313" key="3">
    <source>
        <dbReference type="Proteomes" id="UP000295621"/>
    </source>
</evidence>